<reference evidence="3 4" key="1">
    <citation type="submission" date="2015-03" db="EMBL/GenBank/DDBJ databases">
        <authorList>
            <consortium name="Pathogen Informatics"/>
        </authorList>
    </citation>
    <scope>NUCLEOTIDE SEQUENCE [LARGE SCALE GENOMIC DNA]</scope>
    <source>
        <strain evidence="2 3">A1104</strain>
        <strain evidence="1 4">D4891</strain>
    </source>
</reference>
<dbReference type="Proteomes" id="UP000042394">
    <property type="component" value="Unassembled WGS sequence"/>
</dbReference>
<evidence type="ECO:0000313" key="4">
    <source>
        <dbReference type="Proteomes" id="UP000042394"/>
    </source>
</evidence>
<name>A0A655DK90_SALET</name>
<dbReference type="EMBL" id="CQPD01000008">
    <property type="protein sequence ID" value="CNT82090.1"/>
    <property type="molecule type" value="Genomic_DNA"/>
</dbReference>
<evidence type="ECO:0000313" key="2">
    <source>
        <dbReference type="EMBL" id="CNU72711.1"/>
    </source>
</evidence>
<accession>A0A655DK90</accession>
<gene>
    <name evidence="2" type="ORF">ERS008198_03427</name>
    <name evidence="1" type="ORF">ERS008207_01056</name>
</gene>
<dbReference type="EMBL" id="CQPA01000032">
    <property type="protein sequence ID" value="CNU72711.1"/>
    <property type="molecule type" value="Genomic_DNA"/>
</dbReference>
<dbReference type="AlphaFoldDB" id="A0A655DK90"/>
<dbReference type="Proteomes" id="UP000041314">
    <property type="component" value="Unassembled WGS sequence"/>
</dbReference>
<sequence>MDAVNIRGTAGNQLAPVELINRGVKTVVRAIQMNRFTNLRGMPHHFLRHAAHVNTGTAQLFGFDERAFLAVHSGAVNRGDTAAAAADSDVIIVFGHDRSFMFVVGRIDSALPAKIFAIVYLKVKGSTDGCDYSGTIQLTEVCP</sequence>
<protein>
    <submittedName>
        <fullName evidence="2">Uncharacterized protein</fullName>
    </submittedName>
</protein>
<evidence type="ECO:0000313" key="1">
    <source>
        <dbReference type="EMBL" id="CNT82090.1"/>
    </source>
</evidence>
<organism evidence="2 3">
    <name type="scientific">Salmonella enterica subsp. enterica serovar Bovismorbificans</name>
    <dbReference type="NCBI Taxonomy" id="58097"/>
    <lineage>
        <taxon>Bacteria</taxon>
        <taxon>Pseudomonadati</taxon>
        <taxon>Pseudomonadota</taxon>
        <taxon>Gammaproteobacteria</taxon>
        <taxon>Enterobacterales</taxon>
        <taxon>Enterobacteriaceae</taxon>
        <taxon>Salmonella</taxon>
    </lineage>
</organism>
<evidence type="ECO:0000313" key="3">
    <source>
        <dbReference type="Proteomes" id="UP000041314"/>
    </source>
</evidence>
<proteinExistence type="predicted"/>